<proteinExistence type="predicted"/>
<dbReference type="Proteomes" id="UP000689195">
    <property type="component" value="Unassembled WGS sequence"/>
</dbReference>
<protein>
    <submittedName>
        <fullName evidence="4">Uncharacterized protein</fullName>
    </submittedName>
</protein>
<dbReference type="GO" id="GO:1990234">
    <property type="term" value="C:transferase complex"/>
    <property type="evidence" value="ECO:0007669"/>
    <property type="project" value="UniProtKB-ARBA"/>
</dbReference>
<dbReference type="PANTHER" id="PTHR22847">
    <property type="entry name" value="WD40 REPEAT PROTEIN"/>
    <property type="match status" value="1"/>
</dbReference>
<dbReference type="InterPro" id="IPR001680">
    <property type="entry name" value="WD40_rpt"/>
</dbReference>
<evidence type="ECO:0000256" key="2">
    <source>
        <dbReference type="ARBA" id="ARBA00022737"/>
    </source>
</evidence>
<accession>A0A8S1TL11</accession>
<dbReference type="PANTHER" id="PTHR22847:SF637">
    <property type="entry name" value="WD REPEAT DOMAIN 5B"/>
    <property type="match status" value="1"/>
</dbReference>
<evidence type="ECO:0000256" key="1">
    <source>
        <dbReference type="ARBA" id="ARBA00022574"/>
    </source>
</evidence>
<dbReference type="PROSITE" id="PS50082">
    <property type="entry name" value="WD_REPEATS_2"/>
    <property type="match status" value="1"/>
</dbReference>
<dbReference type="OrthoDB" id="273771at2759"/>
<dbReference type="SMART" id="SM00320">
    <property type="entry name" value="WD40"/>
    <property type="match status" value="2"/>
</dbReference>
<dbReference type="PROSITE" id="PS50294">
    <property type="entry name" value="WD_REPEATS_REGION"/>
    <property type="match status" value="1"/>
</dbReference>
<keyword evidence="5" id="KW-1185">Reference proteome</keyword>
<reference evidence="4" key="1">
    <citation type="submission" date="2021-01" db="EMBL/GenBank/DDBJ databases">
        <authorList>
            <consortium name="Genoscope - CEA"/>
            <person name="William W."/>
        </authorList>
    </citation>
    <scope>NUCLEOTIDE SEQUENCE</scope>
</reference>
<evidence type="ECO:0000256" key="3">
    <source>
        <dbReference type="PROSITE-ProRule" id="PRU00221"/>
    </source>
</evidence>
<comment type="caution">
    <text evidence="4">The sequence shown here is derived from an EMBL/GenBank/DDBJ whole genome shotgun (WGS) entry which is preliminary data.</text>
</comment>
<evidence type="ECO:0000313" key="4">
    <source>
        <dbReference type="EMBL" id="CAD8153615.1"/>
    </source>
</evidence>
<dbReference type="EMBL" id="CAJJDO010000024">
    <property type="protein sequence ID" value="CAD8153615.1"/>
    <property type="molecule type" value="Genomic_DNA"/>
</dbReference>
<keyword evidence="2" id="KW-0677">Repeat</keyword>
<dbReference type="AlphaFoldDB" id="A0A8S1TL11"/>
<dbReference type="Pfam" id="PF00400">
    <property type="entry name" value="WD40"/>
    <property type="match status" value="2"/>
</dbReference>
<organism evidence="4 5">
    <name type="scientific">Paramecium pentaurelia</name>
    <dbReference type="NCBI Taxonomy" id="43138"/>
    <lineage>
        <taxon>Eukaryota</taxon>
        <taxon>Sar</taxon>
        <taxon>Alveolata</taxon>
        <taxon>Ciliophora</taxon>
        <taxon>Intramacronucleata</taxon>
        <taxon>Oligohymenophorea</taxon>
        <taxon>Peniculida</taxon>
        <taxon>Parameciidae</taxon>
        <taxon>Paramecium</taxon>
    </lineage>
</organism>
<gene>
    <name evidence="4" type="ORF">PPENT_87.1.T0240313</name>
</gene>
<sequence length="203" mass="23388">MLQQITLRKLPIFSNKLMSMTIIKVTILFKIILKHSNLLLIRQKENIISFFQFLVQLIAIDENLIQQCGSNLLDLLIQMKVDQKFQFFKRLRFDTLHCRVPIYLNAIQLGQFKWSIINQLPMENIKTHELNKLDGLSGTVQSLCFQLDCTTFASGDKSIRQWDFQTGQTKAKFEGYNGRVLPVCFSPDGNILASGSDDKSIRL</sequence>
<evidence type="ECO:0000313" key="5">
    <source>
        <dbReference type="Proteomes" id="UP000689195"/>
    </source>
</evidence>
<name>A0A8S1TL11_9CILI</name>
<feature type="repeat" description="WD" evidence="3">
    <location>
        <begin position="173"/>
        <end position="203"/>
    </location>
</feature>
<keyword evidence="1 3" id="KW-0853">WD repeat</keyword>